<proteinExistence type="predicted"/>
<evidence type="ECO:0000313" key="1">
    <source>
        <dbReference type="EMBL" id="ABW30778.1"/>
    </source>
</evidence>
<accession>B0C0I5</accession>
<dbReference type="AlphaFoldDB" id="B0C0I5"/>
<evidence type="ECO:0000313" key="2">
    <source>
        <dbReference type="Proteomes" id="UP000000268"/>
    </source>
</evidence>
<protein>
    <submittedName>
        <fullName evidence="1">Uncharacterized protein</fullName>
    </submittedName>
</protein>
<keyword evidence="2" id="KW-1185">Reference proteome</keyword>
<name>B0C0I5_ACAM1</name>
<dbReference type="HOGENOM" id="CLU_3323258_0_0_3"/>
<organism evidence="1 2">
    <name type="scientific">Acaryochloris marina (strain MBIC 11017)</name>
    <dbReference type="NCBI Taxonomy" id="329726"/>
    <lineage>
        <taxon>Bacteria</taxon>
        <taxon>Bacillati</taxon>
        <taxon>Cyanobacteriota</taxon>
        <taxon>Cyanophyceae</taxon>
        <taxon>Acaryochloridales</taxon>
        <taxon>Acaryochloridaceae</taxon>
        <taxon>Acaryochloris</taxon>
    </lineage>
</organism>
<dbReference type="KEGG" id="amr:AM1_5837"/>
<sequence length="38" mass="3965">MVAIATANRATKTKTSAPLPVDNLMRGLPGITKRAELG</sequence>
<reference evidence="1 2" key="1">
    <citation type="journal article" date="2008" name="Proc. Natl. Acad. Sci. U.S.A.">
        <title>Niche adaptation and genome expansion in the chlorophyll d-producing cyanobacterium Acaryochloris marina.</title>
        <authorList>
            <person name="Swingley W.D."/>
            <person name="Chen M."/>
            <person name="Cheung P.C."/>
            <person name="Conrad A.L."/>
            <person name="Dejesa L.C."/>
            <person name="Hao J."/>
            <person name="Honchak B.M."/>
            <person name="Karbach L.E."/>
            <person name="Kurdoglu A."/>
            <person name="Lahiri S."/>
            <person name="Mastrian S.D."/>
            <person name="Miyashita H."/>
            <person name="Page L."/>
            <person name="Ramakrishna P."/>
            <person name="Satoh S."/>
            <person name="Sattley W.M."/>
            <person name="Shimada Y."/>
            <person name="Taylor H.L."/>
            <person name="Tomo T."/>
            <person name="Tsuchiya T."/>
            <person name="Wang Z.T."/>
            <person name="Raymond J."/>
            <person name="Mimuro M."/>
            <person name="Blankenship R.E."/>
            <person name="Touchman J.W."/>
        </authorList>
    </citation>
    <scope>NUCLEOTIDE SEQUENCE [LARGE SCALE GENOMIC DNA]</scope>
    <source>
        <strain evidence="2">MBIC 11017</strain>
    </source>
</reference>
<dbReference type="Proteomes" id="UP000000268">
    <property type="component" value="Chromosome"/>
</dbReference>
<dbReference type="STRING" id="329726.AM1_5837"/>
<gene>
    <name evidence="1" type="ordered locus">AM1_5837</name>
</gene>
<dbReference type="EMBL" id="CP000828">
    <property type="protein sequence ID" value="ABW30778.1"/>
    <property type="molecule type" value="Genomic_DNA"/>
</dbReference>